<feature type="compositionally biased region" description="Basic and acidic residues" evidence="1">
    <location>
        <begin position="267"/>
        <end position="282"/>
    </location>
</feature>
<evidence type="ECO:0000313" key="4">
    <source>
        <dbReference type="Proteomes" id="UP000214646"/>
    </source>
</evidence>
<dbReference type="InterPro" id="IPR054353">
    <property type="entry name" value="IstA-like_C"/>
</dbReference>
<feature type="region of interest" description="Disordered" evidence="1">
    <location>
        <begin position="210"/>
        <end position="282"/>
    </location>
</feature>
<organism evidence="3 4">
    <name type="scientific">Fimbriiglobus ruber</name>
    <dbReference type="NCBI Taxonomy" id="1908690"/>
    <lineage>
        <taxon>Bacteria</taxon>
        <taxon>Pseudomonadati</taxon>
        <taxon>Planctomycetota</taxon>
        <taxon>Planctomycetia</taxon>
        <taxon>Gemmatales</taxon>
        <taxon>Gemmataceae</taxon>
        <taxon>Fimbriiglobus</taxon>
    </lineage>
</organism>
<keyword evidence="4" id="KW-1185">Reference proteome</keyword>
<reference evidence="4" key="1">
    <citation type="submission" date="2017-06" db="EMBL/GenBank/DDBJ databases">
        <title>Genome analysis of Fimbriiglobus ruber SP5, the first member of the order Planctomycetales with confirmed chitinolytic capability.</title>
        <authorList>
            <person name="Ravin N.V."/>
            <person name="Rakitin A.L."/>
            <person name="Ivanova A.A."/>
            <person name="Beletsky A.V."/>
            <person name="Kulichevskaya I.S."/>
            <person name="Mardanov A.V."/>
            <person name="Dedysh S.N."/>
        </authorList>
    </citation>
    <scope>NUCLEOTIDE SEQUENCE [LARGE SCALE GENOMIC DNA]</scope>
    <source>
        <strain evidence="4">SP5</strain>
    </source>
</reference>
<name>A0A225DTI3_9BACT</name>
<dbReference type="RefSeq" id="WP_088256900.1">
    <property type="nucleotide sequence ID" value="NZ_NIDE01000010.1"/>
</dbReference>
<dbReference type="Proteomes" id="UP000214646">
    <property type="component" value="Unassembled WGS sequence"/>
</dbReference>
<dbReference type="AlphaFoldDB" id="A0A225DTI3"/>
<dbReference type="PANTHER" id="PTHR35004:SF7">
    <property type="entry name" value="INTEGRASE PROTEIN"/>
    <property type="match status" value="1"/>
</dbReference>
<dbReference type="Pfam" id="PF22483">
    <property type="entry name" value="Mu-transpos_C_2"/>
    <property type="match status" value="1"/>
</dbReference>
<evidence type="ECO:0000256" key="1">
    <source>
        <dbReference type="SAM" id="MobiDB-lite"/>
    </source>
</evidence>
<proteinExistence type="predicted"/>
<dbReference type="EMBL" id="NIDE01000010">
    <property type="protein sequence ID" value="OWK39427.1"/>
    <property type="molecule type" value="Genomic_DNA"/>
</dbReference>
<accession>A0A225DTI3</accession>
<comment type="caution">
    <text evidence="3">The sequence shown here is derived from an EMBL/GenBank/DDBJ whole genome shotgun (WGS) entry which is preliminary data.</text>
</comment>
<dbReference type="OrthoDB" id="261225at2"/>
<evidence type="ECO:0000313" key="3">
    <source>
        <dbReference type="EMBL" id="OWK39427.1"/>
    </source>
</evidence>
<evidence type="ECO:0000259" key="2">
    <source>
        <dbReference type="Pfam" id="PF22483"/>
    </source>
</evidence>
<feature type="domain" description="Transposase for insertion sequence element IS21-like C-terminal" evidence="2">
    <location>
        <begin position="50"/>
        <end position="119"/>
    </location>
</feature>
<feature type="compositionally biased region" description="Basic and acidic residues" evidence="1">
    <location>
        <begin position="210"/>
        <end position="219"/>
    </location>
</feature>
<sequence length="282" mass="31217">MPQVSHLGALNQHLRQCCLSARERTCGTNHETVGVRFARDRVAALAVLGRPFDACVIETGGVDKYQSVGFDGNRYSVPRRYAFRAVTVKGFIDRVEIVADNRVVATHARTYAKQERVLDPRHFLVVLERKPAALDHAPVYRDWQLPPAFHELRIRLEALLGPRTGSRQYIRVLQLLARFPLDRVEQAVALALARGDPNATAITAAIERLSDGANRERPSDPATITVPPPDLSRYDRLVPHSPFGGDHDRGDPTPAPGQPEAAEITDDAGRARETGPRSDHPE</sequence>
<protein>
    <submittedName>
        <fullName evidence="3">Mobile element protein</fullName>
    </submittedName>
</protein>
<dbReference type="PANTHER" id="PTHR35004">
    <property type="entry name" value="TRANSPOSASE RV3428C-RELATED"/>
    <property type="match status" value="1"/>
</dbReference>
<gene>
    <name evidence="3" type="ORF">FRUB_05990</name>
</gene>